<dbReference type="Gene3D" id="3.40.50.300">
    <property type="entry name" value="P-loop containing nucleotide triphosphate hydrolases"/>
    <property type="match status" value="1"/>
</dbReference>
<dbReference type="InterPro" id="IPR011990">
    <property type="entry name" value="TPR-like_helical_dom_sf"/>
</dbReference>
<evidence type="ECO:0000259" key="7">
    <source>
        <dbReference type="PROSITE" id="PS51755"/>
    </source>
</evidence>
<dbReference type="Gene3D" id="1.10.8.430">
    <property type="entry name" value="Helical domain of apoptotic protease-activating factors"/>
    <property type="match status" value="1"/>
</dbReference>
<dbReference type="Gene3D" id="1.25.40.10">
    <property type="entry name" value="Tetratricopeptide repeat domain"/>
    <property type="match status" value="3"/>
</dbReference>
<feature type="DNA-binding region" description="OmpR/PhoB-type" evidence="5">
    <location>
        <begin position="1"/>
        <end position="64"/>
    </location>
</feature>
<reference evidence="8 9" key="1">
    <citation type="submission" date="2018-01" db="EMBL/GenBank/DDBJ databases">
        <title>Draft genome sequence of Jishengella endophytica.</title>
        <authorList>
            <person name="Sahin N."/>
            <person name="Ay H."/>
            <person name="Saygin H."/>
        </authorList>
    </citation>
    <scope>NUCLEOTIDE SEQUENCE [LARGE SCALE GENOMIC DNA]</scope>
    <source>
        <strain evidence="8 9">DSM 45430</strain>
    </source>
</reference>
<evidence type="ECO:0000256" key="4">
    <source>
        <dbReference type="ARBA" id="ARBA00023163"/>
    </source>
</evidence>
<dbReference type="SUPFAM" id="SSF46894">
    <property type="entry name" value="C-terminal effector domain of the bipartite response regulators"/>
    <property type="match status" value="1"/>
</dbReference>
<dbReference type="PROSITE" id="PS51755">
    <property type="entry name" value="OMPR_PHOB"/>
    <property type="match status" value="1"/>
</dbReference>
<proteinExistence type="inferred from homology"/>
<dbReference type="SUPFAM" id="SSF48452">
    <property type="entry name" value="TPR-like"/>
    <property type="match status" value="3"/>
</dbReference>
<dbReference type="GO" id="GO:0003677">
    <property type="term" value="F:DNA binding"/>
    <property type="evidence" value="ECO:0007669"/>
    <property type="project" value="UniProtKB-UniRule"/>
</dbReference>
<evidence type="ECO:0000256" key="6">
    <source>
        <dbReference type="SAM" id="MobiDB-lite"/>
    </source>
</evidence>
<comment type="caution">
    <text evidence="8">The sequence shown here is derived from an EMBL/GenBank/DDBJ whole genome shotgun (WGS) entry which is preliminary data.</text>
</comment>
<sequence>MLAMRPGRMVDLTELIDEIWPEGPPRSAVPNVRTYAANLRRAFEAHDSGRGVLVRQGNGYRLDVPAAAVDLFRFLDDVEQARVLLSRGEVEPARSRLSEAMSRWLGPPLVGMPLGPSLTAQVAAAQEQYLLAVELLADIDIKAGWVDEAIPLLRRAVAAHPLRESAVLLLMRALAQRGDLTGGISVYRAAARAMQEELGVEPIVELRRLYQAMMERESGPAGREPVPEIARPVPPEPASPGLAGRQWDWLPRPVADFVGRVDIVERLVAKSRSGDGSEPRVHLIDGMAGSGKTTLAARVARRLVSAYPDGQLFIDLRGHEDGNLVPPATALVALLRQLGVPAGRIPIDLEERRGLWRRELSARRVVVVLDNAYDSAQVIPLLPVTSSSVVIVTSRRRLVDLDVGPPESLSVLSAEEGLRLLAATAGPGRVQAEPEAAAEIVRRCGNLPLAIRMVGSRLAHRPSRRLADLAARLAVEESGLATFATGDQSVASAFGASYEPLNDVTKRVFRLLGLHAGHYDVGMVAAMAGLTHAETGRILDDLVDCHLLEESENRRYRMHDLVRQFARERCVEVDSAQVRQDALVSLLNHVLHICIQAAEPLNRLLEVREDVGVTAPERPDLVTASGVLDVDWLERERSNLNLLVELAAAHGLHAYTWRMARVLWRFFFVRGYFEDILRTHELGLVAAERSGDRLAMCIMNNYLASALTKTGSYRRAIDCLNAALAIAQESSNLFETAKIRGNLSVVYWSKGEFEEAAKLGTEALRELPMRYAHRFVIYLPNLGLALTSLGRYAEALRAHRLHLYWANVRGDRYQIANALSHIAGVRVRLGDHRQAVRLLRSAMILFARTGHRYGETDARNTLGIAYRELGLPAQARRQHELALELAGDSAERHAECGVLNDLAHTLAAGGDTEGAIRAHRRAFDLATRIDNRYEQARALAGLAERLLTTDPAEARRHWERALAMFRAMGAPERHEVEHRLADTGPGQAHLSISYRHRR</sequence>
<name>A0A2W2CCY7_9ACTN</name>
<dbReference type="Gene3D" id="1.10.10.10">
    <property type="entry name" value="Winged helix-like DNA-binding domain superfamily/Winged helix DNA-binding domain"/>
    <property type="match status" value="2"/>
</dbReference>
<dbReference type="Proteomes" id="UP000248627">
    <property type="component" value="Unassembled WGS sequence"/>
</dbReference>
<protein>
    <submittedName>
        <fullName evidence="8">Transcriptional regulator</fullName>
    </submittedName>
</protein>
<dbReference type="AlphaFoldDB" id="A0A2W2CCY7"/>
<evidence type="ECO:0000256" key="5">
    <source>
        <dbReference type="PROSITE-ProRule" id="PRU01091"/>
    </source>
</evidence>
<dbReference type="GO" id="GO:0000160">
    <property type="term" value="P:phosphorelay signal transduction system"/>
    <property type="evidence" value="ECO:0007669"/>
    <property type="project" value="InterPro"/>
</dbReference>
<dbReference type="InterPro" id="IPR001867">
    <property type="entry name" value="OmpR/PhoB-type_DNA-bd"/>
</dbReference>
<dbReference type="SUPFAM" id="SSF52540">
    <property type="entry name" value="P-loop containing nucleoside triphosphate hydrolases"/>
    <property type="match status" value="1"/>
</dbReference>
<dbReference type="Pfam" id="PF03704">
    <property type="entry name" value="BTAD"/>
    <property type="match status" value="1"/>
</dbReference>
<dbReference type="InterPro" id="IPR049945">
    <property type="entry name" value="AAA_22"/>
</dbReference>
<evidence type="ECO:0000313" key="8">
    <source>
        <dbReference type="EMBL" id="PZF97201.1"/>
    </source>
</evidence>
<dbReference type="InterPro" id="IPR027417">
    <property type="entry name" value="P-loop_NTPase"/>
</dbReference>
<dbReference type="InterPro" id="IPR036388">
    <property type="entry name" value="WH-like_DNA-bd_sf"/>
</dbReference>
<dbReference type="InterPro" id="IPR051677">
    <property type="entry name" value="AfsR-DnrI-RedD_regulator"/>
</dbReference>
<comment type="similarity">
    <text evidence="1">Belongs to the AfsR/DnrI/RedD regulatory family.</text>
</comment>
<dbReference type="InterPro" id="IPR005158">
    <property type="entry name" value="BTAD"/>
</dbReference>
<dbReference type="CDD" id="cd15831">
    <property type="entry name" value="BTAD"/>
    <property type="match status" value="1"/>
</dbReference>
<dbReference type="InterPro" id="IPR019734">
    <property type="entry name" value="TPR_rpt"/>
</dbReference>
<gene>
    <name evidence="8" type="ORF">C1I93_12440</name>
</gene>
<evidence type="ECO:0000256" key="1">
    <source>
        <dbReference type="ARBA" id="ARBA00005820"/>
    </source>
</evidence>
<dbReference type="GO" id="GO:0006355">
    <property type="term" value="P:regulation of DNA-templated transcription"/>
    <property type="evidence" value="ECO:0007669"/>
    <property type="project" value="InterPro"/>
</dbReference>
<keyword evidence="4" id="KW-0804">Transcription</keyword>
<dbReference type="GO" id="GO:0043531">
    <property type="term" value="F:ADP binding"/>
    <property type="evidence" value="ECO:0007669"/>
    <property type="project" value="InterPro"/>
</dbReference>
<organism evidence="8 9">
    <name type="scientific">Micromonospora endophytica</name>
    <dbReference type="NCBI Taxonomy" id="515350"/>
    <lineage>
        <taxon>Bacteria</taxon>
        <taxon>Bacillati</taxon>
        <taxon>Actinomycetota</taxon>
        <taxon>Actinomycetes</taxon>
        <taxon>Micromonosporales</taxon>
        <taxon>Micromonosporaceae</taxon>
        <taxon>Micromonospora</taxon>
    </lineage>
</organism>
<dbReference type="InterPro" id="IPR042197">
    <property type="entry name" value="Apaf_helical"/>
</dbReference>
<dbReference type="SMART" id="SM01043">
    <property type="entry name" value="BTAD"/>
    <property type="match status" value="1"/>
</dbReference>
<dbReference type="PRINTS" id="PR00364">
    <property type="entry name" value="DISEASERSIST"/>
</dbReference>
<dbReference type="OrthoDB" id="7628974at2"/>
<dbReference type="EMBL" id="POTX01000066">
    <property type="protein sequence ID" value="PZF97201.1"/>
    <property type="molecule type" value="Genomic_DNA"/>
</dbReference>
<keyword evidence="2" id="KW-0805">Transcription regulation</keyword>
<dbReference type="Pfam" id="PF13401">
    <property type="entry name" value="AAA_22"/>
    <property type="match status" value="1"/>
</dbReference>
<keyword evidence="3 5" id="KW-0238">DNA-binding</keyword>
<dbReference type="SMART" id="SM00028">
    <property type="entry name" value="TPR"/>
    <property type="match status" value="5"/>
</dbReference>
<evidence type="ECO:0000313" key="9">
    <source>
        <dbReference type="Proteomes" id="UP000248627"/>
    </source>
</evidence>
<feature type="domain" description="OmpR/PhoB-type" evidence="7">
    <location>
        <begin position="1"/>
        <end position="64"/>
    </location>
</feature>
<evidence type="ECO:0000256" key="3">
    <source>
        <dbReference type="ARBA" id="ARBA00023125"/>
    </source>
</evidence>
<dbReference type="Pfam" id="PF13424">
    <property type="entry name" value="TPR_12"/>
    <property type="match status" value="2"/>
</dbReference>
<dbReference type="PANTHER" id="PTHR35807:SF1">
    <property type="entry name" value="TRANSCRIPTIONAL REGULATOR REDD"/>
    <property type="match status" value="1"/>
</dbReference>
<dbReference type="PANTHER" id="PTHR35807">
    <property type="entry name" value="TRANSCRIPTIONAL REGULATOR REDD-RELATED"/>
    <property type="match status" value="1"/>
</dbReference>
<accession>A0A2W2CCY7</accession>
<evidence type="ECO:0000256" key="2">
    <source>
        <dbReference type="ARBA" id="ARBA00023015"/>
    </source>
</evidence>
<feature type="region of interest" description="Disordered" evidence="6">
    <location>
        <begin position="217"/>
        <end position="244"/>
    </location>
</feature>
<keyword evidence="9" id="KW-1185">Reference proteome</keyword>
<dbReference type="InterPro" id="IPR016032">
    <property type="entry name" value="Sig_transdc_resp-reg_C-effctor"/>
</dbReference>